<evidence type="ECO:0000313" key="2">
    <source>
        <dbReference type="EMBL" id="BES81667.1"/>
    </source>
</evidence>
<organism evidence="2 3">
    <name type="scientific">Pyrodictium abyssi</name>
    <dbReference type="NCBI Taxonomy" id="54256"/>
    <lineage>
        <taxon>Archaea</taxon>
        <taxon>Thermoproteota</taxon>
        <taxon>Thermoprotei</taxon>
        <taxon>Desulfurococcales</taxon>
        <taxon>Pyrodictiaceae</taxon>
        <taxon>Pyrodictium</taxon>
    </lineage>
</organism>
<dbReference type="InterPro" id="IPR019092">
    <property type="entry name" value="SSO2081-like_dom"/>
</dbReference>
<dbReference type="RefSeq" id="WP_338248270.1">
    <property type="nucleotide sequence ID" value="NZ_AP028907.1"/>
</dbReference>
<reference evidence="2 3" key="1">
    <citation type="submission" date="2023-09" db="EMBL/GenBank/DDBJ databases">
        <title>Pyrofollis japonicus gen. nov. sp. nov., a novel member of the family Pyrodictiaceae isolated from the Iheya North hydrothermal field.</title>
        <authorList>
            <person name="Miyazaki U."/>
            <person name="Sanari M."/>
            <person name="Tame A."/>
            <person name="Kitajima M."/>
            <person name="Okamoto A."/>
            <person name="Sawayama S."/>
            <person name="Miyazaki J."/>
            <person name="Takai K."/>
            <person name="Nakagawa S."/>
        </authorList>
    </citation>
    <scope>NUCLEOTIDE SEQUENCE [LARGE SCALE GENOMIC DNA]</scope>
    <source>
        <strain evidence="2 3">AV2</strain>
    </source>
</reference>
<dbReference type="Proteomes" id="UP001341135">
    <property type="component" value="Chromosome"/>
</dbReference>
<protein>
    <recommendedName>
        <fullName evidence="1">CRISPR system ring nuclease SSO2081-like domain-containing protein</fullName>
    </recommendedName>
</protein>
<evidence type="ECO:0000313" key="3">
    <source>
        <dbReference type="Proteomes" id="UP001341135"/>
    </source>
</evidence>
<gene>
    <name evidence="2" type="ORF">PABY_12340</name>
</gene>
<name>A0ABM8IVS9_9CREN</name>
<dbReference type="EMBL" id="AP028907">
    <property type="protein sequence ID" value="BES81667.1"/>
    <property type="molecule type" value="Genomic_DNA"/>
</dbReference>
<sequence>MRLVVLLGTSPGVLHTTLCLLQEIGSEPSSITVYATLPGVAEEALKIAQTCPCPELGKPPLTSSTRVIVIELPFDDVVNTNNLEELRRILAPVLGSDTVLDVSGGRKAMAVAAALEAVARGSRVIASVIPEDEYERIRSATSLCDKTARQARLIIF</sequence>
<keyword evidence="3" id="KW-1185">Reference proteome</keyword>
<dbReference type="GeneID" id="89289251"/>
<feature type="domain" description="CRISPR system ring nuclease SSO2081-like" evidence="1">
    <location>
        <begin position="10"/>
        <end position="117"/>
    </location>
</feature>
<dbReference type="Pfam" id="PF09623">
    <property type="entry name" value="Cas_NE0113"/>
    <property type="match status" value="1"/>
</dbReference>
<accession>A0ABM8IVS9</accession>
<proteinExistence type="predicted"/>
<evidence type="ECO:0000259" key="1">
    <source>
        <dbReference type="Pfam" id="PF09623"/>
    </source>
</evidence>